<comment type="pathway">
    <text evidence="6">Cell wall biogenesis; peptidoglycan biosynthesis.</text>
</comment>
<keyword evidence="3 6" id="KW-0133">Cell shape</keyword>
<reference evidence="7" key="1">
    <citation type="submission" date="2020-01" db="EMBL/GenBank/DDBJ databases">
        <authorList>
            <person name="Rat A."/>
        </authorList>
    </citation>
    <scope>NUCLEOTIDE SEQUENCE</scope>
    <source>
        <strain evidence="7">LMG 31228</strain>
    </source>
</reference>
<feature type="transmembrane region" description="Helical" evidence="6">
    <location>
        <begin position="347"/>
        <end position="370"/>
    </location>
</feature>
<feature type="transmembrane region" description="Helical" evidence="6">
    <location>
        <begin position="281"/>
        <end position="302"/>
    </location>
</feature>
<evidence type="ECO:0000313" key="7">
    <source>
        <dbReference type="EMBL" id="MBR0682215.1"/>
    </source>
</evidence>
<feature type="transmembrane region" description="Helical" evidence="6">
    <location>
        <begin position="20"/>
        <end position="45"/>
    </location>
</feature>
<comment type="similarity">
    <text evidence="6">Belongs to the SEDS family. MrdB/RodA subfamily.</text>
</comment>
<keyword evidence="6" id="KW-0808">Transferase</keyword>
<feature type="transmembrane region" description="Helical" evidence="6">
    <location>
        <begin position="314"/>
        <end position="335"/>
    </location>
</feature>
<dbReference type="GO" id="GO:0005886">
    <property type="term" value="C:plasma membrane"/>
    <property type="evidence" value="ECO:0007669"/>
    <property type="project" value="UniProtKB-SubCell"/>
</dbReference>
<dbReference type="GO" id="GO:0008360">
    <property type="term" value="P:regulation of cell shape"/>
    <property type="evidence" value="ECO:0007669"/>
    <property type="project" value="UniProtKB-KW"/>
</dbReference>
<dbReference type="AlphaFoldDB" id="A0A9X9XES9"/>
<keyword evidence="6" id="KW-0961">Cell wall biogenesis/degradation</keyword>
<dbReference type="Proteomes" id="UP001138709">
    <property type="component" value="Unassembled WGS sequence"/>
</dbReference>
<dbReference type="Pfam" id="PF01098">
    <property type="entry name" value="FTSW_RODA_SPOVE"/>
    <property type="match status" value="1"/>
</dbReference>
<keyword evidence="6" id="KW-0328">Glycosyltransferase</keyword>
<dbReference type="GO" id="GO:0009252">
    <property type="term" value="P:peptidoglycan biosynthetic process"/>
    <property type="evidence" value="ECO:0007669"/>
    <property type="project" value="UniProtKB-UniRule"/>
</dbReference>
<keyword evidence="2 6" id="KW-0812">Transmembrane</keyword>
<comment type="function">
    <text evidence="6">Peptidoglycan polymerase that is essential for cell wall elongation.</text>
</comment>
<dbReference type="GO" id="GO:0032153">
    <property type="term" value="C:cell division site"/>
    <property type="evidence" value="ECO:0007669"/>
    <property type="project" value="TreeGrafter"/>
</dbReference>
<keyword evidence="4 6" id="KW-1133">Transmembrane helix</keyword>
<dbReference type="GO" id="GO:0051301">
    <property type="term" value="P:cell division"/>
    <property type="evidence" value="ECO:0007669"/>
    <property type="project" value="InterPro"/>
</dbReference>
<dbReference type="PANTHER" id="PTHR30474">
    <property type="entry name" value="CELL CYCLE PROTEIN"/>
    <property type="match status" value="1"/>
</dbReference>
<keyword evidence="6" id="KW-0573">Peptidoglycan synthesis</keyword>
<comment type="caution">
    <text evidence="7">The sequence shown here is derived from an EMBL/GenBank/DDBJ whole genome shotgun (WGS) entry which is preliminary data.</text>
</comment>
<comment type="subcellular location">
    <subcellularLocation>
        <location evidence="6">Cell inner membrane</location>
        <topology evidence="6">Multi-pass membrane protein</topology>
    </subcellularLocation>
    <subcellularLocation>
        <location evidence="1">Membrane</location>
        <topology evidence="1">Multi-pass membrane protein</topology>
    </subcellularLocation>
</comment>
<dbReference type="RefSeq" id="WP_211847751.1">
    <property type="nucleotide sequence ID" value="NZ_JAAEDL010000017.1"/>
</dbReference>
<dbReference type="NCBIfam" id="TIGR02210">
    <property type="entry name" value="rodA_shape"/>
    <property type="match status" value="1"/>
</dbReference>
<evidence type="ECO:0000313" key="8">
    <source>
        <dbReference type="Proteomes" id="UP001138709"/>
    </source>
</evidence>
<keyword evidence="6" id="KW-1003">Cell membrane</keyword>
<evidence type="ECO:0000256" key="3">
    <source>
        <dbReference type="ARBA" id="ARBA00022960"/>
    </source>
</evidence>
<dbReference type="InterPro" id="IPR011923">
    <property type="entry name" value="RodA/MrdB"/>
</dbReference>
<keyword evidence="8" id="KW-1185">Reference proteome</keyword>
<keyword evidence="5 6" id="KW-0472">Membrane</keyword>
<dbReference type="GO" id="GO:0015648">
    <property type="term" value="F:lipid-linked peptidoglycan transporter activity"/>
    <property type="evidence" value="ECO:0007669"/>
    <property type="project" value="TreeGrafter"/>
</dbReference>
<dbReference type="EMBL" id="JAAEDL010000017">
    <property type="protein sequence ID" value="MBR0682215.1"/>
    <property type="molecule type" value="Genomic_DNA"/>
</dbReference>
<comment type="catalytic activity">
    <reaction evidence="6">
        <text>[GlcNAc-(1-&gt;4)-Mur2Ac(oyl-L-Ala-gamma-D-Glu-L-Lys-D-Ala-D-Ala)](n)-di-trans,octa-cis-undecaprenyl diphosphate + beta-D-GlcNAc-(1-&gt;4)-Mur2Ac(oyl-L-Ala-gamma-D-Glu-L-Lys-D-Ala-D-Ala)-di-trans,octa-cis-undecaprenyl diphosphate = [GlcNAc-(1-&gt;4)-Mur2Ac(oyl-L-Ala-gamma-D-Glu-L-Lys-D-Ala-D-Ala)](n+1)-di-trans,octa-cis-undecaprenyl diphosphate + di-trans,octa-cis-undecaprenyl diphosphate + H(+)</text>
        <dbReference type="Rhea" id="RHEA:23708"/>
        <dbReference type="Rhea" id="RHEA-COMP:9602"/>
        <dbReference type="Rhea" id="RHEA-COMP:9603"/>
        <dbReference type="ChEBI" id="CHEBI:15378"/>
        <dbReference type="ChEBI" id="CHEBI:58405"/>
        <dbReference type="ChEBI" id="CHEBI:60033"/>
        <dbReference type="ChEBI" id="CHEBI:78435"/>
        <dbReference type="EC" id="2.4.99.28"/>
    </reaction>
</comment>
<feature type="transmembrane region" description="Helical" evidence="6">
    <location>
        <begin position="57"/>
        <end position="76"/>
    </location>
</feature>
<dbReference type="InterPro" id="IPR001182">
    <property type="entry name" value="FtsW/RodA"/>
</dbReference>
<keyword evidence="6" id="KW-0997">Cell inner membrane</keyword>
<evidence type="ECO:0000256" key="6">
    <source>
        <dbReference type="HAMAP-Rule" id="MF_02079"/>
    </source>
</evidence>
<evidence type="ECO:0000256" key="2">
    <source>
        <dbReference type="ARBA" id="ARBA00022692"/>
    </source>
</evidence>
<sequence>MIFERRLLTRDRGTGILEKLWQIPWSFVLLLCGVAAVGYVALLSAGSGNPDLYAQKHAIRFGFGLVMMLCIALVDIRVIARFAWLGYLGGVALLVLVLLHGNIGKGAQRWIDVGPIQLQPSELMKIMLVLALAAWFHRASWERIGNPLFLIPPAIAVLVPVGLILKQPNLGTALITCMIGAAVFWAAGMRWWKFAIGFAAAAVAAPIAYDRLHDYQRARITTFLDPESDPLGAGYNIIQSKIALGSGGMWGKGFLQGTQGHLNFLPEKQTDFIFTMIAEEFGLVGALTTLGMLLLIVAFCYLVAFRSRHQFGRLLAIGLGTNYFLYVFVNVAMVTGSIPVGGVPLPLISHGGSAMLTVMLGFGLLLSAYVHRDAEMGPMRE</sequence>
<name>A0A9X9XES9_9PROT</name>
<dbReference type="EC" id="2.4.99.28" evidence="6"/>
<reference evidence="7" key="2">
    <citation type="journal article" date="2021" name="Syst. Appl. Microbiol.">
        <title>Roseomonas hellenica sp. nov., isolated from roots of wild-growing Alkanna tinctoria.</title>
        <authorList>
            <person name="Rat A."/>
            <person name="Naranjo H.D."/>
            <person name="Lebbe L."/>
            <person name="Cnockaert M."/>
            <person name="Krigas N."/>
            <person name="Grigoriadou K."/>
            <person name="Maloupa E."/>
            <person name="Willems A."/>
        </authorList>
    </citation>
    <scope>NUCLEOTIDE SEQUENCE</scope>
    <source>
        <strain evidence="7">LMG 31228</strain>
    </source>
</reference>
<dbReference type="HAMAP" id="MF_02079">
    <property type="entry name" value="PGT_RodA"/>
    <property type="match status" value="1"/>
</dbReference>
<evidence type="ECO:0000256" key="1">
    <source>
        <dbReference type="ARBA" id="ARBA00004141"/>
    </source>
</evidence>
<gene>
    <name evidence="6 7" type="primary">rodA</name>
    <name evidence="6" type="synonym">mrdB</name>
    <name evidence="7" type="ORF">GXW74_17115</name>
</gene>
<feature type="transmembrane region" description="Helical" evidence="6">
    <location>
        <begin position="83"/>
        <end position="103"/>
    </location>
</feature>
<organism evidence="7 8">
    <name type="scientific">Neoroseomonas eburnea</name>
    <dbReference type="NCBI Taxonomy" id="1346889"/>
    <lineage>
        <taxon>Bacteria</taxon>
        <taxon>Pseudomonadati</taxon>
        <taxon>Pseudomonadota</taxon>
        <taxon>Alphaproteobacteria</taxon>
        <taxon>Acetobacterales</taxon>
        <taxon>Acetobacteraceae</taxon>
        <taxon>Neoroseomonas</taxon>
    </lineage>
</organism>
<feature type="transmembrane region" description="Helical" evidence="6">
    <location>
        <begin position="171"/>
        <end position="187"/>
    </location>
</feature>
<dbReference type="GO" id="GO:0008955">
    <property type="term" value="F:peptidoglycan glycosyltransferase activity"/>
    <property type="evidence" value="ECO:0007669"/>
    <property type="project" value="UniProtKB-UniRule"/>
</dbReference>
<protein>
    <recommendedName>
        <fullName evidence="6">Peptidoglycan glycosyltransferase MrdB</fullName>
        <shortName evidence="6">PGT</shortName>
        <ecNumber evidence="6">2.4.99.28</ecNumber>
    </recommendedName>
    <alternativeName>
        <fullName evidence="6">Cell elongation protein RodA</fullName>
    </alternativeName>
    <alternativeName>
        <fullName evidence="6">Cell wall polymerase</fullName>
    </alternativeName>
    <alternativeName>
        <fullName evidence="6">Peptidoglycan polymerase</fullName>
        <shortName evidence="6">PG polymerase</shortName>
    </alternativeName>
</protein>
<evidence type="ECO:0000256" key="5">
    <source>
        <dbReference type="ARBA" id="ARBA00023136"/>
    </source>
</evidence>
<dbReference type="PANTHER" id="PTHR30474:SF1">
    <property type="entry name" value="PEPTIDOGLYCAN GLYCOSYLTRANSFERASE MRDB"/>
    <property type="match status" value="1"/>
</dbReference>
<evidence type="ECO:0000256" key="4">
    <source>
        <dbReference type="ARBA" id="ARBA00022989"/>
    </source>
</evidence>
<accession>A0A9X9XES9</accession>
<proteinExistence type="inferred from homology"/>
<feature type="transmembrane region" description="Helical" evidence="6">
    <location>
        <begin position="148"/>
        <end position="165"/>
    </location>
</feature>
<dbReference type="GO" id="GO:0071555">
    <property type="term" value="P:cell wall organization"/>
    <property type="evidence" value="ECO:0007669"/>
    <property type="project" value="UniProtKB-KW"/>
</dbReference>